<evidence type="ECO:0000313" key="2">
    <source>
        <dbReference type="EMBL" id="VUZ40842.1"/>
    </source>
</evidence>
<feature type="compositionally biased region" description="Polar residues" evidence="1">
    <location>
        <begin position="55"/>
        <end position="72"/>
    </location>
</feature>
<dbReference type="AlphaFoldDB" id="A0A564Y0P4"/>
<gene>
    <name evidence="2" type="ORF">WMSIL1_LOCUS1934</name>
</gene>
<organism evidence="2 3">
    <name type="scientific">Hymenolepis diminuta</name>
    <name type="common">Rat tapeworm</name>
    <dbReference type="NCBI Taxonomy" id="6216"/>
    <lineage>
        <taxon>Eukaryota</taxon>
        <taxon>Metazoa</taxon>
        <taxon>Spiralia</taxon>
        <taxon>Lophotrochozoa</taxon>
        <taxon>Platyhelminthes</taxon>
        <taxon>Cestoda</taxon>
        <taxon>Eucestoda</taxon>
        <taxon>Cyclophyllidea</taxon>
        <taxon>Hymenolepididae</taxon>
        <taxon>Hymenolepis</taxon>
    </lineage>
</organism>
<reference evidence="2 3" key="1">
    <citation type="submission" date="2019-07" db="EMBL/GenBank/DDBJ databases">
        <authorList>
            <person name="Jastrzebski P J."/>
            <person name="Paukszto L."/>
            <person name="Jastrzebski P J."/>
        </authorList>
    </citation>
    <scope>NUCLEOTIDE SEQUENCE [LARGE SCALE GENOMIC DNA]</scope>
    <source>
        <strain evidence="2 3">WMS-il1</strain>
    </source>
</reference>
<feature type="region of interest" description="Disordered" evidence="1">
    <location>
        <begin position="12"/>
        <end position="72"/>
    </location>
</feature>
<dbReference type="Proteomes" id="UP000321570">
    <property type="component" value="Unassembled WGS sequence"/>
</dbReference>
<evidence type="ECO:0000313" key="3">
    <source>
        <dbReference type="Proteomes" id="UP000321570"/>
    </source>
</evidence>
<protein>
    <submittedName>
        <fullName evidence="2">Uncharacterized protein</fullName>
    </submittedName>
</protein>
<proteinExistence type="predicted"/>
<sequence length="72" mass="7610">MAVEGIHVAREIRDGNHLLHSQQTPISPLAGGGGGSEWDDSMWSLSCTESEDQSSETNAPISGTPRSFPSEA</sequence>
<dbReference type="EMBL" id="CABIJS010000044">
    <property type="protein sequence ID" value="VUZ40842.1"/>
    <property type="molecule type" value="Genomic_DNA"/>
</dbReference>
<keyword evidence="3" id="KW-1185">Reference proteome</keyword>
<accession>A0A564Y0P4</accession>
<evidence type="ECO:0000256" key="1">
    <source>
        <dbReference type="SAM" id="MobiDB-lite"/>
    </source>
</evidence>
<name>A0A564Y0P4_HYMDI</name>